<evidence type="ECO:0000259" key="3">
    <source>
        <dbReference type="Pfam" id="PF18917"/>
    </source>
</evidence>
<accession>A0A1G1W6Y6</accession>
<feature type="transmembrane region" description="Helical" evidence="1">
    <location>
        <begin position="37"/>
        <end position="55"/>
    </location>
</feature>
<dbReference type="EMBL" id="MHCP01000025">
    <property type="protein sequence ID" value="OGY23442.1"/>
    <property type="molecule type" value="Genomic_DNA"/>
</dbReference>
<dbReference type="InterPro" id="IPR031346">
    <property type="entry name" value="DUF2154_N"/>
</dbReference>
<dbReference type="AlphaFoldDB" id="A0A1G1W6Y6"/>
<keyword evidence="1" id="KW-0812">Transmembrane</keyword>
<keyword evidence="1" id="KW-1133">Transmembrane helix</keyword>
<comment type="caution">
    <text evidence="4">The sequence shown here is derived from an EMBL/GenBank/DDBJ whole genome shotgun (WGS) entry which is preliminary data.</text>
</comment>
<protein>
    <recommendedName>
        <fullName evidence="6">DUF5668 domain-containing protein</fullName>
    </recommendedName>
</protein>
<name>A0A1G1W6Y6_9BACT</name>
<organism evidence="4 5">
    <name type="scientific">Candidatus Woykebacteria bacterium RBG_13_40_15</name>
    <dbReference type="NCBI Taxonomy" id="1802593"/>
    <lineage>
        <taxon>Bacteria</taxon>
        <taxon>Candidatus Woykeibacteriota</taxon>
    </lineage>
</organism>
<evidence type="ECO:0000259" key="2">
    <source>
        <dbReference type="Pfam" id="PF17115"/>
    </source>
</evidence>
<feature type="domain" description="DUF2154" evidence="2">
    <location>
        <begin position="103"/>
        <end position="192"/>
    </location>
</feature>
<proteinExistence type="predicted"/>
<dbReference type="InterPro" id="IPR043726">
    <property type="entry name" value="LiaI-LiaF-like_TM1"/>
</dbReference>
<feature type="domain" description="LiaI-LiaF-like transmembrane region" evidence="3">
    <location>
        <begin position="10"/>
        <end position="53"/>
    </location>
</feature>
<keyword evidence="1" id="KW-0472">Membrane</keyword>
<dbReference type="Pfam" id="PF18917">
    <property type="entry name" value="LiaI-LiaF-like_TM1"/>
    <property type="match status" value="1"/>
</dbReference>
<sequence>MKLKKNFKAGPIILIGLGVIFLLNNFGILSWDIWTNLWKFWPVIIILIGIEFIVGQSISFRSLVVVILLIFLIPIFLTFNPFTRNPLATNTLKISEPLGSLTRAKIIIDMPATNLTINALGNDTSKLVEGKVVYSKAVNKPEIVKQDTFGQEIFTLKQNITPGLPFISSLQNKTELSVTRQIPIEIQITTGASKESLDLTSLRVNYLEINSQASDLKISFNSSYSSNAKIKAKASNLDIKIPKEIEARIKITSPVKNISVDSRFRKNNDEYKSSKFDAAFIRVDIQIEAVASSISIK</sequence>
<evidence type="ECO:0000256" key="1">
    <source>
        <dbReference type="SAM" id="Phobius"/>
    </source>
</evidence>
<feature type="transmembrane region" description="Helical" evidence="1">
    <location>
        <begin position="12"/>
        <end position="31"/>
    </location>
</feature>
<gene>
    <name evidence="4" type="ORF">A2172_04410</name>
</gene>
<feature type="transmembrane region" description="Helical" evidence="1">
    <location>
        <begin position="62"/>
        <end position="82"/>
    </location>
</feature>
<evidence type="ECO:0000313" key="5">
    <source>
        <dbReference type="Proteomes" id="UP000176631"/>
    </source>
</evidence>
<dbReference type="Proteomes" id="UP000176631">
    <property type="component" value="Unassembled WGS sequence"/>
</dbReference>
<evidence type="ECO:0000313" key="4">
    <source>
        <dbReference type="EMBL" id="OGY23442.1"/>
    </source>
</evidence>
<dbReference type="Pfam" id="PF17115">
    <property type="entry name" value="Toast_rack_N"/>
    <property type="match status" value="1"/>
</dbReference>
<reference evidence="4 5" key="1">
    <citation type="journal article" date="2016" name="Nat. Commun.">
        <title>Thousands of microbial genomes shed light on interconnected biogeochemical processes in an aquifer system.</title>
        <authorList>
            <person name="Anantharaman K."/>
            <person name="Brown C.T."/>
            <person name="Hug L.A."/>
            <person name="Sharon I."/>
            <person name="Castelle C.J."/>
            <person name="Probst A.J."/>
            <person name="Thomas B.C."/>
            <person name="Singh A."/>
            <person name="Wilkins M.J."/>
            <person name="Karaoz U."/>
            <person name="Brodie E.L."/>
            <person name="Williams K.H."/>
            <person name="Hubbard S.S."/>
            <person name="Banfield J.F."/>
        </authorList>
    </citation>
    <scope>NUCLEOTIDE SEQUENCE [LARGE SCALE GENOMIC DNA]</scope>
</reference>
<dbReference type="STRING" id="1802593.A2172_04410"/>
<evidence type="ECO:0008006" key="6">
    <source>
        <dbReference type="Google" id="ProtNLM"/>
    </source>
</evidence>